<keyword evidence="2" id="KW-1185">Reference proteome</keyword>
<dbReference type="RefSeq" id="WP_157569665.1">
    <property type="nucleotide sequence ID" value="NZ_WQKZ01000008.1"/>
</dbReference>
<keyword evidence="1" id="KW-0808">Transferase</keyword>
<organism evidence="1 2">
    <name type="scientific">Hymenobacter ginkgonis</name>
    <dbReference type="NCBI Taxonomy" id="2682976"/>
    <lineage>
        <taxon>Bacteria</taxon>
        <taxon>Pseudomonadati</taxon>
        <taxon>Bacteroidota</taxon>
        <taxon>Cytophagia</taxon>
        <taxon>Cytophagales</taxon>
        <taxon>Hymenobacteraceae</taxon>
        <taxon>Hymenobacter</taxon>
    </lineage>
</organism>
<gene>
    <name evidence="1" type="ORF">GO988_21870</name>
</gene>
<dbReference type="PANTHER" id="PTHR12526">
    <property type="entry name" value="GLYCOSYLTRANSFERASE"/>
    <property type="match status" value="1"/>
</dbReference>
<evidence type="ECO:0000313" key="2">
    <source>
        <dbReference type="Proteomes" id="UP000441336"/>
    </source>
</evidence>
<sequence>MKIAFISLMNDAPWGGSEVLWSKTAALALSEGHQVLITAYEHSVPAPQLLDLVAAGAQLFYRTSYRPELYVRVLRRVQSVVRPRSAELVKLQEFKPDLIFVNQGGFNDIIYKTDILNWLTSNIIPYVIICHLYNDPIKLTQTVRQATLNAYQHAQRVFTISKTQTAVLERQLATSLSNSQIVQNPLNLPVQMPMPFPVEAVPQLAVVASLDVDRKGHDVLLQVLSGPTWLARDWQLNIYGKGPDQTYLAQLVSYYKLDTKVAFHGHLADSADIWRTNHILIIPSRIESGPMVLVEAMLSGRPVVSTDVGLVKEWLEDNATGFIAEASLPDSLNQALEQCWTQKDKWPQMGTLAFERASKQIQANPAREMLTMLTSIVG</sequence>
<evidence type="ECO:0000313" key="1">
    <source>
        <dbReference type="EMBL" id="MVN78987.1"/>
    </source>
</evidence>
<accession>A0A7K1TKP7</accession>
<proteinExistence type="predicted"/>
<protein>
    <submittedName>
        <fullName evidence="1">Glycosyltransferase</fullName>
    </submittedName>
</protein>
<reference evidence="1 2" key="1">
    <citation type="submission" date="2019-12" db="EMBL/GenBank/DDBJ databases">
        <title>Hymenobacter sp. HMF4947 Genome sequencing and assembly.</title>
        <authorList>
            <person name="Kang H."/>
            <person name="Cha I."/>
            <person name="Kim H."/>
            <person name="Joh K."/>
        </authorList>
    </citation>
    <scope>NUCLEOTIDE SEQUENCE [LARGE SCALE GENOMIC DNA]</scope>
    <source>
        <strain evidence="1 2">HMF4947</strain>
    </source>
</reference>
<dbReference type="Gene3D" id="3.40.50.2000">
    <property type="entry name" value="Glycogen Phosphorylase B"/>
    <property type="match status" value="2"/>
</dbReference>
<dbReference type="Proteomes" id="UP000441336">
    <property type="component" value="Unassembled WGS sequence"/>
</dbReference>
<name>A0A7K1TKP7_9BACT</name>
<dbReference type="PANTHER" id="PTHR12526:SF630">
    <property type="entry name" value="GLYCOSYLTRANSFERASE"/>
    <property type="match status" value="1"/>
</dbReference>
<dbReference type="EMBL" id="WQKZ01000008">
    <property type="protein sequence ID" value="MVN78987.1"/>
    <property type="molecule type" value="Genomic_DNA"/>
</dbReference>
<dbReference type="SUPFAM" id="SSF53756">
    <property type="entry name" value="UDP-Glycosyltransferase/glycogen phosphorylase"/>
    <property type="match status" value="1"/>
</dbReference>
<dbReference type="Pfam" id="PF13692">
    <property type="entry name" value="Glyco_trans_1_4"/>
    <property type="match status" value="1"/>
</dbReference>
<dbReference type="AlphaFoldDB" id="A0A7K1TKP7"/>
<comment type="caution">
    <text evidence="1">The sequence shown here is derived from an EMBL/GenBank/DDBJ whole genome shotgun (WGS) entry which is preliminary data.</text>
</comment>
<dbReference type="GO" id="GO:0016740">
    <property type="term" value="F:transferase activity"/>
    <property type="evidence" value="ECO:0007669"/>
    <property type="project" value="UniProtKB-KW"/>
</dbReference>